<proteinExistence type="predicted"/>
<keyword evidence="1" id="KW-0175">Coiled coil</keyword>
<evidence type="ECO:0000313" key="2">
    <source>
        <dbReference type="EMBL" id="KAG8379762.1"/>
    </source>
</evidence>
<dbReference type="Proteomes" id="UP000826271">
    <property type="component" value="Unassembled WGS sequence"/>
</dbReference>
<comment type="caution">
    <text evidence="2">The sequence shown here is derived from an EMBL/GenBank/DDBJ whole genome shotgun (WGS) entry which is preliminary data.</text>
</comment>
<gene>
    <name evidence="2" type="ORF">BUALT_Bualt07G0123200</name>
</gene>
<accession>A0AAV6XH61</accession>
<name>A0AAV6XH61_9LAMI</name>
<evidence type="ECO:0000256" key="1">
    <source>
        <dbReference type="SAM" id="Coils"/>
    </source>
</evidence>
<organism evidence="2 3">
    <name type="scientific">Buddleja alternifolia</name>
    <dbReference type="NCBI Taxonomy" id="168488"/>
    <lineage>
        <taxon>Eukaryota</taxon>
        <taxon>Viridiplantae</taxon>
        <taxon>Streptophyta</taxon>
        <taxon>Embryophyta</taxon>
        <taxon>Tracheophyta</taxon>
        <taxon>Spermatophyta</taxon>
        <taxon>Magnoliopsida</taxon>
        <taxon>eudicotyledons</taxon>
        <taxon>Gunneridae</taxon>
        <taxon>Pentapetalae</taxon>
        <taxon>asterids</taxon>
        <taxon>lamiids</taxon>
        <taxon>Lamiales</taxon>
        <taxon>Scrophulariaceae</taxon>
        <taxon>Buddlejeae</taxon>
        <taxon>Buddleja</taxon>
    </lineage>
</organism>
<sequence>MGHGVEVVRGRRASSYTVDNAKLKEKLEQLENAKDEIVNLTEAYEEQWITLDKQRKEMEVYKEQNKTYSQEIDALKYDEFATETLLRQLQHAETCSNMEDSLF</sequence>
<keyword evidence="3" id="KW-1185">Reference proteome</keyword>
<feature type="coiled-coil region" evidence="1">
    <location>
        <begin position="13"/>
        <end position="78"/>
    </location>
</feature>
<reference evidence="2" key="1">
    <citation type="submission" date="2019-10" db="EMBL/GenBank/DDBJ databases">
        <authorList>
            <person name="Zhang R."/>
            <person name="Pan Y."/>
            <person name="Wang J."/>
            <person name="Ma R."/>
            <person name="Yu S."/>
        </authorList>
    </citation>
    <scope>NUCLEOTIDE SEQUENCE</scope>
    <source>
        <strain evidence="2">LA-IB0</strain>
        <tissue evidence="2">Leaf</tissue>
    </source>
</reference>
<protein>
    <submittedName>
        <fullName evidence="2">Uncharacterized protein</fullName>
    </submittedName>
</protein>
<dbReference type="EMBL" id="WHWC01000007">
    <property type="protein sequence ID" value="KAG8379762.1"/>
    <property type="molecule type" value="Genomic_DNA"/>
</dbReference>
<evidence type="ECO:0000313" key="3">
    <source>
        <dbReference type="Proteomes" id="UP000826271"/>
    </source>
</evidence>
<dbReference type="AlphaFoldDB" id="A0AAV6XH61"/>